<dbReference type="EMBL" id="MHIQ01000028">
    <property type="protein sequence ID" value="OGY54649.1"/>
    <property type="molecule type" value="Genomic_DNA"/>
</dbReference>
<feature type="signal peptide" evidence="2">
    <location>
        <begin position="1"/>
        <end position="23"/>
    </location>
</feature>
<proteinExistence type="predicted"/>
<evidence type="ECO:0000256" key="2">
    <source>
        <dbReference type="SAM" id="SignalP"/>
    </source>
</evidence>
<keyword evidence="2" id="KW-0732">Signal</keyword>
<evidence type="ECO:0000313" key="3">
    <source>
        <dbReference type="EMBL" id="OGY54649.1"/>
    </source>
</evidence>
<feature type="chain" id="PRO_5009581621" description="Lipoprotein" evidence="2">
    <location>
        <begin position="24"/>
        <end position="279"/>
    </location>
</feature>
<organism evidence="3 4">
    <name type="scientific">Candidatus Buchananbacteria bacterium RIFCSPLOWO2_01_FULL_56_15</name>
    <dbReference type="NCBI Taxonomy" id="1797547"/>
    <lineage>
        <taxon>Bacteria</taxon>
        <taxon>Candidatus Buchananiibacteriota</taxon>
    </lineage>
</organism>
<sequence length="279" mass="31916">MNWKQAVVSAMLLGLVILVQGCATTRTVTVRDTDRVARVTHGGDDDDQVRIGFWRALWEPWVEEQSTRVAEESWRRQEGSVYHGKALEAAEATRLTEPFVEAPVTVQPFDEPLNPKPIGENGEEFSRYEEEPADDSLADVGSAATADRVRVRQAMRGGTMELPLAAQEGGRPVVLINDSRYRAKQFIVRRDRGPSYEINVAPGQRAVRYLQLGRHLVEVYDQNGRPQKIRDPRREVYKRSYSYRWRDRSWDYTGSFVVNSVPSFVDENGQQFFGVFRSY</sequence>
<feature type="region of interest" description="Disordered" evidence="1">
    <location>
        <begin position="107"/>
        <end position="140"/>
    </location>
</feature>
<accession>A0A1G1YQS9</accession>
<comment type="caution">
    <text evidence="3">The sequence shown here is derived from an EMBL/GenBank/DDBJ whole genome shotgun (WGS) entry which is preliminary data.</text>
</comment>
<evidence type="ECO:0008006" key="5">
    <source>
        <dbReference type="Google" id="ProtNLM"/>
    </source>
</evidence>
<protein>
    <recommendedName>
        <fullName evidence="5">Lipoprotein</fullName>
    </recommendedName>
</protein>
<dbReference type="Proteomes" id="UP000178944">
    <property type="component" value="Unassembled WGS sequence"/>
</dbReference>
<evidence type="ECO:0000256" key="1">
    <source>
        <dbReference type="SAM" id="MobiDB-lite"/>
    </source>
</evidence>
<dbReference type="AlphaFoldDB" id="A0A1G1YQS9"/>
<evidence type="ECO:0000313" key="4">
    <source>
        <dbReference type="Proteomes" id="UP000178944"/>
    </source>
</evidence>
<name>A0A1G1YQS9_9BACT</name>
<reference evidence="3 4" key="1">
    <citation type="journal article" date="2016" name="Nat. Commun.">
        <title>Thousands of microbial genomes shed light on interconnected biogeochemical processes in an aquifer system.</title>
        <authorList>
            <person name="Anantharaman K."/>
            <person name="Brown C.T."/>
            <person name="Hug L.A."/>
            <person name="Sharon I."/>
            <person name="Castelle C.J."/>
            <person name="Probst A.J."/>
            <person name="Thomas B.C."/>
            <person name="Singh A."/>
            <person name="Wilkins M.J."/>
            <person name="Karaoz U."/>
            <person name="Brodie E.L."/>
            <person name="Williams K.H."/>
            <person name="Hubbard S.S."/>
            <person name="Banfield J.F."/>
        </authorList>
    </citation>
    <scope>NUCLEOTIDE SEQUENCE [LARGE SCALE GENOMIC DNA]</scope>
</reference>
<dbReference type="PROSITE" id="PS51257">
    <property type="entry name" value="PROKAR_LIPOPROTEIN"/>
    <property type="match status" value="1"/>
</dbReference>
<gene>
    <name evidence="3" type="ORF">A2951_01290</name>
</gene>